<evidence type="ECO:0000259" key="5">
    <source>
        <dbReference type="Pfam" id="PF00551"/>
    </source>
</evidence>
<evidence type="ECO:0000256" key="4">
    <source>
        <dbReference type="HAMAP-Rule" id="MF_01930"/>
    </source>
</evidence>
<dbReference type="PANTHER" id="PTHR43369">
    <property type="entry name" value="PHOSPHORIBOSYLGLYCINAMIDE FORMYLTRANSFERASE"/>
    <property type="match status" value="1"/>
</dbReference>
<feature type="binding site" evidence="4">
    <location>
        <begin position="25"/>
        <end position="27"/>
    </location>
    <ligand>
        <name>N(1)-(5-phospho-beta-D-ribosyl)glycinamide</name>
        <dbReference type="ChEBI" id="CHEBI:143788"/>
    </ligand>
</feature>
<name>A0A4Q7W0F7_9BURK</name>
<dbReference type="Proteomes" id="UP000293671">
    <property type="component" value="Unassembled WGS sequence"/>
</dbReference>
<feature type="binding site" evidence="4">
    <location>
        <position position="78"/>
    </location>
    <ligand>
        <name>(6R)-10-formyltetrahydrofolate</name>
        <dbReference type="ChEBI" id="CHEBI:195366"/>
    </ligand>
</feature>
<dbReference type="InterPro" id="IPR002376">
    <property type="entry name" value="Formyl_transf_N"/>
</dbReference>
<dbReference type="InterPro" id="IPR004607">
    <property type="entry name" value="GART"/>
</dbReference>
<comment type="function">
    <text evidence="4">Catalyzes the transfer of a formyl group from 10-formyltetrahydrofolate to 5-phospho-ribosyl-glycinamide (GAR), producing 5-phospho-ribosyl-N-formylglycinamide (FGAR) and tetrahydrofolate.</text>
</comment>
<comment type="caution">
    <text evidence="6">The sequence shown here is derived from an EMBL/GenBank/DDBJ whole genome shotgun (WGS) entry which is preliminary data.</text>
</comment>
<dbReference type="RefSeq" id="WP_130430432.1">
    <property type="nucleotide sequence ID" value="NZ_SHKP01000004.1"/>
</dbReference>
<feature type="site" description="Raises pKa of active site His" evidence="4">
    <location>
        <position position="158"/>
    </location>
</feature>
<proteinExistence type="inferred from homology"/>
<reference evidence="6 7" key="1">
    <citation type="submission" date="2019-02" db="EMBL/GenBank/DDBJ databases">
        <title>Genomic Encyclopedia of Type Strains, Phase IV (KMG-IV): sequencing the most valuable type-strain genomes for metagenomic binning, comparative biology and taxonomic classification.</title>
        <authorList>
            <person name="Goeker M."/>
        </authorList>
    </citation>
    <scope>NUCLEOTIDE SEQUENCE [LARGE SCALE GENOMIC DNA]</scope>
    <source>
        <strain evidence="6 7">DSM 19570</strain>
    </source>
</reference>
<evidence type="ECO:0000313" key="6">
    <source>
        <dbReference type="EMBL" id="RZU02692.1"/>
    </source>
</evidence>
<accession>A0A4Q7W0F7</accession>
<comment type="catalytic activity">
    <reaction evidence="4">
        <text>N(1)-(5-phospho-beta-D-ribosyl)glycinamide + (6R)-10-formyltetrahydrofolate = N(2)-formyl-N(1)-(5-phospho-beta-D-ribosyl)glycinamide + (6S)-5,6,7,8-tetrahydrofolate + H(+)</text>
        <dbReference type="Rhea" id="RHEA:15053"/>
        <dbReference type="ChEBI" id="CHEBI:15378"/>
        <dbReference type="ChEBI" id="CHEBI:57453"/>
        <dbReference type="ChEBI" id="CHEBI:143788"/>
        <dbReference type="ChEBI" id="CHEBI:147286"/>
        <dbReference type="ChEBI" id="CHEBI:195366"/>
        <dbReference type="EC" id="2.1.2.2"/>
    </reaction>
</comment>
<feature type="active site" description="Proton donor" evidence="4">
    <location>
        <position position="122"/>
    </location>
</feature>
<keyword evidence="7" id="KW-1185">Reference proteome</keyword>
<dbReference type="CDD" id="cd08645">
    <property type="entry name" value="FMT_core_GART"/>
    <property type="match status" value="1"/>
</dbReference>
<dbReference type="GO" id="GO:0004644">
    <property type="term" value="F:phosphoribosylglycinamide formyltransferase activity"/>
    <property type="evidence" value="ECO:0007669"/>
    <property type="project" value="UniProtKB-UniRule"/>
</dbReference>
<dbReference type="EC" id="2.1.2.2" evidence="4"/>
<dbReference type="OrthoDB" id="9806170at2"/>
<dbReference type="AlphaFoldDB" id="A0A4Q7W0F7"/>
<keyword evidence="3 4" id="KW-0658">Purine biosynthesis</keyword>
<protein>
    <recommendedName>
        <fullName evidence="4">Phosphoribosylglycinamide formyltransferase</fullName>
        <ecNumber evidence="4">2.1.2.2</ecNumber>
    </recommendedName>
    <alternativeName>
        <fullName evidence="4">5'-phosphoribosylglycinamide transformylase</fullName>
    </alternativeName>
    <alternativeName>
        <fullName evidence="4">GAR transformylase</fullName>
        <shortName evidence="4">GART</shortName>
    </alternativeName>
</protein>
<dbReference type="Pfam" id="PF00551">
    <property type="entry name" value="Formyl_trans_N"/>
    <property type="match status" value="1"/>
</dbReference>
<dbReference type="Gene3D" id="3.40.50.170">
    <property type="entry name" value="Formyl transferase, N-terminal domain"/>
    <property type="match status" value="1"/>
</dbReference>
<dbReference type="PANTHER" id="PTHR43369:SF2">
    <property type="entry name" value="PHOSPHORIBOSYLGLYCINAMIDE FORMYLTRANSFERASE"/>
    <property type="match status" value="1"/>
</dbReference>
<dbReference type="EMBL" id="SHKP01000004">
    <property type="protein sequence ID" value="RZU02692.1"/>
    <property type="molecule type" value="Genomic_DNA"/>
</dbReference>
<evidence type="ECO:0000256" key="1">
    <source>
        <dbReference type="ARBA" id="ARBA00005054"/>
    </source>
</evidence>
<sequence>MSEPVSALVPLPPRRRIAVLISGRGSNLEALVEAMAAERWDARIVAVIANRPDAAGLAWAAARGLPTAGLDHRAFAEREAFDAALAQAIDASGAELVVLAGFMRILSDGFVRRYEGRLVNIHPSLLPAFAGLHTHRRALEAGCAFAGATVHLVTPTLDHGPIIAQAVVPVRPDDTEAGLSARVLAAEHRLYPMALRWLIEGRLALDAQGRVRPLDGQPQGLFFES</sequence>
<evidence type="ECO:0000313" key="7">
    <source>
        <dbReference type="Proteomes" id="UP000293671"/>
    </source>
</evidence>
<keyword evidence="2 4" id="KW-0808">Transferase</keyword>
<gene>
    <name evidence="4" type="primary">purN</name>
    <name evidence="6" type="ORF">EV670_0721</name>
</gene>
<dbReference type="NCBIfam" id="TIGR00639">
    <property type="entry name" value="PurN"/>
    <property type="match status" value="1"/>
</dbReference>
<comment type="similarity">
    <text evidence="4">Belongs to the GART family.</text>
</comment>
<dbReference type="SUPFAM" id="SSF53328">
    <property type="entry name" value="Formyltransferase"/>
    <property type="match status" value="1"/>
</dbReference>
<dbReference type="GO" id="GO:0005829">
    <property type="term" value="C:cytosol"/>
    <property type="evidence" value="ECO:0007669"/>
    <property type="project" value="TreeGrafter"/>
</dbReference>
<feature type="binding site" evidence="4">
    <location>
        <position position="120"/>
    </location>
    <ligand>
        <name>(6R)-10-formyltetrahydrofolate</name>
        <dbReference type="ChEBI" id="CHEBI:195366"/>
    </ligand>
</feature>
<comment type="pathway">
    <text evidence="1 4">Purine metabolism; IMP biosynthesis via de novo pathway; N(2)-formyl-N(1)-(5-phospho-D-ribosyl)glycinamide from N(1)-(5-phospho-D-ribosyl)glycinamide (10-formyl THF route): step 1/1.</text>
</comment>
<dbReference type="UniPathway" id="UPA00074">
    <property type="reaction ID" value="UER00126"/>
</dbReference>
<evidence type="ECO:0000256" key="2">
    <source>
        <dbReference type="ARBA" id="ARBA00022679"/>
    </source>
</evidence>
<feature type="domain" description="Formyl transferase N-terminal" evidence="5">
    <location>
        <begin position="16"/>
        <end position="195"/>
    </location>
</feature>
<feature type="binding site" evidence="4">
    <location>
        <begin position="103"/>
        <end position="106"/>
    </location>
    <ligand>
        <name>(6R)-10-formyltetrahydrofolate</name>
        <dbReference type="ChEBI" id="CHEBI:195366"/>
    </ligand>
</feature>
<evidence type="ECO:0000256" key="3">
    <source>
        <dbReference type="ARBA" id="ARBA00022755"/>
    </source>
</evidence>
<dbReference type="GO" id="GO:0006189">
    <property type="term" value="P:'de novo' IMP biosynthetic process"/>
    <property type="evidence" value="ECO:0007669"/>
    <property type="project" value="UniProtKB-UniRule"/>
</dbReference>
<organism evidence="6 7">
    <name type="scientific">Rivibacter subsaxonicus</name>
    <dbReference type="NCBI Taxonomy" id="457575"/>
    <lineage>
        <taxon>Bacteria</taxon>
        <taxon>Pseudomonadati</taxon>
        <taxon>Pseudomonadota</taxon>
        <taxon>Betaproteobacteria</taxon>
        <taxon>Burkholderiales</taxon>
        <taxon>Rivibacter</taxon>
    </lineage>
</organism>
<dbReference type="InterPro" id="IPR036477">
    <property type="entry name" value="Formyl_transf_N_sf"/>
</dbReference>
<dbReference type="HAMAP" id="MF_01930">
    <property type="entry name" value="PurN"/>
    <property type="match status" value="1"/>
</dbReference>